<dbReference type="SUPFAM" id="SSF52266">
    <property type="entry name" value="SGNH hydrolase"/>
    <property type="match status" value="1"/>
</dbReference>
<reference evidence="2 3" key="1">
    <citation type="journal article" date="2021" name="MBio">
        <title>Poor Competitiveness of Bradyrhizobium in Pigeon Pea Root Colonization in Indian Soils.</title>
        <authorList>
            <person name="Chalasani D."/>
            <person name="Basu A."/>
            <person name="Pullabhotla S.V.S.R.N."/>
            <person name="Jorrin B."/>
            <person name="Neal A.L."/>
            <person name="Poole P.S."/>
            <person name="Podile A.R."/>
            <person name="Tkacz A."/>
        </authorList>
    </citation>
    <scope>NUCLEOTIDE SEQUENCE [LARGE SCALE GENOMIC DNA]</scope>
    <source>
        <strain evidence="2 3">HU44</strain>
    </source>
</reference>
<proteinExistence type="predicted"/>
<dbReference type="CDD" id="cd01829">
    <property type="entry name" value="SGNH_hydrolase_peri2"/>
    <property type="match status" value="1"/>
</dbReference>
<name>A0ABS7HD37_9HYPH</name>
<dbReference type="RefSeq" id="WP_220373174.1">
    <property type="nucleotide sequence ID" value="NZ_JAEUAO010000004.1"/>
</dbReference>
<dbReference type="EMBL" id="JAEUAO010000004">
    <property type="protein sequence ID" value="MBW9065187.1"/>
    <property type="molecule type" value="Genomic_DNA"/>
</dbReference>
<comment type="caution">
    <text evidence="2">The sequence shown here is derived from an EMBL/GenBank/DDBJ whole genome shotgun (WGS) entry which is preliminary data.</text>
</comment>
<protein>
    <submittedName>
        <fullName evidence="2">DUF459 domain-containing protein</fullName>
    </submittedName>
</protein>
<gene>
    <name evidence="2" type="ORF">JNB71_17935</name>
</gene>
<keyword evidence="3" id="KW-1185">Reference proteome</keyword>
<dbReference type="Proteomes" id="UP000757604">
    <property type="component" value="Unassembled WGS sequence"/>
</dbReference>
<dbReference type="InterPro" id="IPR007407">
    <property type="entry name" value="DUF459"/>
</dbReference>
<sequence>MSTKTMAFRRGMKWLLNSLIVVAVGVTAFVIEPPRQAGAQERRSILDMLFGFGRRRPPPVYEDVPIYEPRQRQPQQQRQRPRKVKQKAKPAPVEPAPVVVEKLDNAKKVLVVGDFMAGSLGDGLKTAFETTPGIVIETRANGSSGLVREDYFNWPESLPAYVAEIKPSIVIVSLGANERQQMSIDGEKEKFRTDRWLAEYTRRTSAFAALARNGNIPLLWVGMPPFQSTAMTADMVTLNGIFRTETEKVGGTFIDIWDGFVDEGGKFVMTGSDINGQQVRLRGSDGINLTKAGKRKLAFYVEKDIRKLLGDAAASTLDVPGAAGLKDLVVAAPTANEDIIQTQPISLDDPNLDGGASLLDGATALTSNGKSPRDRLVEKGEVADAPIGRVDDFRLAKPQTVISNPVIRN</sequence>
<evidence type="ECO:0000313" key="3">
    <source>
        <dbReference type="Proteomes" id="UP000757604"/>
    </source>
</evidence>
<dbReference type="InterPro" id="IPR036514">
    <property type="entry name" value="SGNH_hydro_sf"/>
</dbReference>
<dbReference type="Pfam" id="PF04311">
    <property type="entry name" value="DUF459"/>
    <property type="match status" value="1"/>
</dbReference>
<evidence type="ECO:0000313" key="2">
    <source>
        <dbReference type="EMBL" id="MBW9065187.1"/>
    </source>
</evidence>
<feature type="region of interest" description="Disordered" evidence="1">
    <location>
        <begin position="61"/>
        <end position="93"/>
    </location>
</feature>
<feature type="compositionally biased region" description="Basic residues" evidence="1">
    <location>
        <begin position="79"/>
        <end position="88"/>
    </location>
</feature>
<organism evidence="2 3">
    <name type="scientific">Rhizobium herbae</name>
    <dbReference type="NCBI Taxonomy" id="508661"/>
    <lineage>
        <taxon>Bacteria</taxon>
        <taxon>Pseudomonadati</taxon>
        <taxon>Pseudomonadota</taxon>
        <taxon>Alphaproteobacteria</taxon>
        <taxon>Hyphomicrobiales</taxon>
        <taxon>Rhizobiaceae</taxon>
        <taxon>Rhizobium/Agrobacterium group</taxon>
        <taxon>Rhizobium</taxon>
    </lineage>
</organism>
<dbReference type="Gene3D" id="3.40.50.1110">
    <property type="entry name" value="SGNH hydrolase"/>
    <property type="match status" value="1"/>
</dbReference>
<evidence type="ECO:0000256" key="1">
    <source>
        <dbReference type="SAM" id="MobiDB-lite"/>
    </source>
</evidence>
<accession>A0ABS7HD37</accession>